<dbReference type="SMART" id="SM00315">
    <property type="entry name" value="RGS"/>
    <property type="match status" value="1"/>
</dbReference>
<feature type="region of interest" description="Disordered" evidence="2">
    <location>
        <begin position="507"/>
        <end position="531"/>
    </location>
</feature>
<dbReference type="GO" id="GO:0035091">
    <property type="term" value="F:phosphatidylinositol binding"/>
    <property type="evidence" value="ECO:0007669"/>
    <property type="project" value="InterPro"/>
</dbReference>
<reference evidence="6 7" key="1">
    <citation type="journal article" date="2018" name="Gigascience">
        <title>Genomes of trombidid mites reveal novel predicted allergens and laterally-transferred genes associated with secondary metabolism.</title>
        <authorList>
            <person name="Dong X."/>
            <person name="Chaisiri K."/>
            <person name="Xia D."/>
            <person name="Armstrong S.D."/>
            <person name="Fang Y."/>
            <person name="Donnelly M.J."/>
            <person name="Kadowaki T."/>
            <person name="McGarry J.W."/>
            <person name="Darby A.C."/>
            <person name="Makepeace B.L."/>
        </authorList>
    </citation>
    <scope>NUCLEOTIDE SEQUENCE [LARGE SCALE GENOMIC DNA]</scope>
    <source>
        <strain evidence="6">UoL-UT</strain>
    </source>
</reference>
<feature type="domain" description="PX" evidence="4">
    <location>
        <begin position="558"/>
        <end position="680"/>
    </location>
</feature>
<feature type="domain" description="PXA" evidence="5">
    <location>
        <begin position="64"/>
        <end position="245"/>
    </location>
</feature>
<evidence type="ECO:0000313" key="6">
    <source>
        <dbReference type="EMBL" id="RWS29087.1"/>
    </source>
</evidence>
<dbReference type="PANTHER" id="PTHR22775:SF3">
    <property type="entry name" value="SORTING NEXIN-13"/>
    <property type="match status" value="1"/>
</dbReference>
<dbReference type="Pfam" id="PF02194">
    <property type="entry name" value="PXA"/>
    <property type="match status" value="1"/>
</dbReference>
<gene>
    <name evidence="6" type="ORF">B4U80_06724</name>
</gene>
<accession>A0A443SNI5</accession>
<feature type="compositionally biased region" description="Low complexity" evidence="2">
    <location>
        <begin position="972"/>
        <end position="985"/>
    </location>
</feature>
<name>A0A443SNI5_9ACAR</name>
<evidence type="ECO:0000259" key="5">
    <source>
        <dbReference type="PROSITE" id="PS51207"/>
    </source>
</evidence>
<dbReference type="InterPro" id="IPR036871">
    <property type="entry name" value="PX_dom_sf"/>
</dbReference>
<protein>
    <submittedName>
        <fullName evidence="6">Sorting nexin-like protein</fullName>
    </submittedName>
</protein>
<dbReference type="PROSITE" id="PS51207">
    <property type="entry name" value="PXA"/>
    <property type="match status" value="1"/>
</dbReference>
<dbReference type="SMART" id="SM00312">
    <property type="entry name" value="PX"/>
    <property type="match status" value="1"/>
</dbReference>
<dbReference type="GO" id="GO:0005769">
    <property type="term" value="C:early endosome"/>
    <property type="evidence" value="ECO:0007669"/>
    <property type="project" value="TreeGrafter"/>
</dbReference>
<dbReference type="PROSITE" id="PS50132">
    <property type="entry name" value="RGS"/>
    <property type="match status" value="1"/>
</dbReference>
<dbReference type="STRING" id="299467.A0A443SNI5"/>
<organism evidence="6 7">
    <name type="scientific">Leptotrombidium deliense</name>
    <dbReference type="NCBI Taxonomy" id="299467"/>
    <lineage>
        <taxon>Eukaryota</taxon>
        <taxon>Metazoa</taxon>
        <taxon>Ecdysozoa</taxon>
        <taxon>Arthropoda</taxon>
        <taxon>Chelicerata</taxon>
        <taxon>Arachnida</taxon>
        <taxon>Acari</taxon>
        <taxon>Acariformes</taxon>
        <taxon>Trombidiformes</taxon>
        <taxon>Prostigmata</taxon>
        <taxon>Anystina</taxon>
        <taxon>Parasitengona</taxon>
        <taxon>Trombiculoidea</taxon>
        <taxon>Trombiculidae</taxon>
        <taxon>Leptotrombidium</taxon>
    </lineage>
</organism>
<dbReference type="PROSITE" id="PS50195">
    <property type="entry name" value="PX"/>
    <property type="match status" value="1"/>
</dbReference>
<dbReference type="SUPFAM" id="SSF64268">
    <property type="entry name" value="PX domain"/>
    <property type="match status" value="1"/>
</dbReference>
<dbReference type="Pfam" id="PF00615">
    <property type="entry name" value="RGS"/>
    <property type="match status" value="1"/>
</dbReference>
<dbReference type="InterPro" id="IPR013937">
    <property type="entry name" value="Sorting_nexin_C"/>
</dbReference>
<evidence type="ECO:0000313" key="7">
    <source>
        <dbReference type="Proteomes" id="UP000288716"/>
    </source>
</evidence>
<feature type="domain" description="RGS" evidence="3">
    <location>
        <begin position="347"/>
        <end position="491"/>
    </location>
</feature>
<dbReference type="Gene3D" id="1.10.167.10">
    <property type="entry name" value="Regulator of G-protein Signalling 4, domain 2"/>
    <property type="match status" value="1"/>
</dbReference>
<keyword evidence="7" id="KW-1185">Reference proteome</keyword>
<feature type="region of interest" description="Disordered" evidence="2">
    <location>
        <begin position="968"/>
        <end position="993"/>
    </location>
</feature>
<feature type="non-terminal residue" evidence="6">
    <location>
        <position position="1"/>
    </location>
</feature>
<dbReference type="Pfam" id="PF08628">
    <property type="entry name" value="Nexin_C"/>
    <property type="match status" value="1"/>
</dbReference>
<comment type="caution">
    <text evidence="6">The sequence shown here is derived from an EMBL/GenBank/DDBJ whole genome shotgun (WGS) entry which is preliminary data.</text>
</comment>
<evidence type="ECO:0000256" key="1">
    <source>
        <dbReference type="ARBA" id="ARBA00010883"/>
    </source>
</evidence>
<dbReference type="InterPro" id="IPR001683">
    <property type="entry name" value="PX_dom"/>
</dbReference>
<dbReference type="InterPro" id="IPR036305">
    <property type="entry name" value="RGS_sf"/>
</dbReference>
<dbReference type="EMBL" id="NCKV01001076">
    <property type="protein sequence ID" value="RWS29087.1"/>
    <property type="molecule type" value="Genomic_DNA"/>
</dbReference>
<dbReference type="SUPFAM" id="SSF48097">
    <property type="entry name" value="Regulator of G-protein signaling, RGS"/>
    <property type="match status" value="1"/>
</dbReference>
<dbReference type="VEuPathDB" id="VectorBase:LDEU002953"/>
<dbReference type="Pfam" id="PF00787">
    <property type="entry name" value="PX"/>
    <property type="match status" value="1"/>
</dbReference>
<dbReference type="PANTHER" id="PTHR22775">
    <property type="entry name" value="SORTING NEXIN"/>
    <property type="match status" value="1"/>
</dbReference>
<proteinExistence type="inferred from homology"/>
<dbReference type="AlphaFoldDB" id="A0A443SNI5"/>
<evidence type="ECO:0000259" key="4">
    <source>
        <dbReference type="PROSITE" id="PS50195"/>
    </source>
</evidence>
<evidence type="ECO:0000259" key="3">
    <source>
        <dbReference type="PROSITE" id="PS50132"/>
    </source>
</evidence>
<feature type="compositionally biased region" description="Low complexity" evidence="2">
    <location>
        <begin position="519"/>
        <end position="531"/>
    </location>
</feature>
<dbReference type="Proteomes" id="UP000288716">
    <property type="component" value="Unassembled WGS sequence"/>
</dbReference>
<dbReference type="SMART" id="SM00313">
    <property type="entry name" value="PXA"/>
    <property type="match status" value="1"/>
</dbReference>
<sequence>FIALKSIENENEGNKYDAFFKSNTKVELRFPEEVSTFFNALSHTSPYRERRKVQDDRSQVITGEPDIDEQLNEVINFLFRDYVHSWYKHVSPNNEFIEELRAMIVDVIRNVAQRSRNMDKVSYVTTKLVDDFASHLRLYRLAENRLKLLKIEDPNANLLSIFFDLELQMEQNHLCRDYFISLEYLTHICDILQYLLLPPECFNNRPIRVFIRTLLVNSVFCPILDLLSDPDFINRTLVWFFKSKLMHTVSPETFLLVIRCCDNADELNAVLEMVNHEIAVHQSQDTGGDDDFDIKQQLNGLLYVQKVIRSRLKCLTSGDVLEDNNELSSIIDLKKFAASGAKLFQIPFDVVLKNNVALSYFIEYMSSVGAQGYVYFFLNVEGFRISAEQQLSEEALSGCNKISSQNCDFNLNSLKEAASNIYDTYLSLEKTNSHKLINDENVIKIVAEKIKTGKLSETWFDEAHQKVFETMRDDEKFFPSFKKSIHYIKLLAELDLLKDVANNNNSCSVSQKSNDDGDSGSIKSSGSFDSDSIHSFEQADDCLTIDSTDSDNFINNNHDIVAEITHTGIVREFGNPYGVYCITVNRKDVTNPNESKWCVLRRYSDFYTFHQSTLEKFAPLRNLALPGKRPFNNMSKEFLEQRRHLLNSYLQQVLRRLGPQSPSGLKEHILHFLQPGNYEKEKTSVKISKTMNTIVNPFKTSVKTVGNVIKASSDNIKDGIHKLSKLGSMGSTSAPTSASAKSKTLNSTLVSSSSQPNFLPPLINNSKVGKALDVETEDNIPLRIMLLLMDEVFDLKSKNMWLRRRIVAVVRQIIAATFGDKINRKIVDYVQELVNSAAITEYIRSFKNYFWPNGGRMQQKQERSFSTKMRTRIAAKMLLLSHLSDDFKHVIGSETTRKGLLCVFQMLQIEQLNRRLVFVLLEGFLQTLFPENYFPEIFERLHSSSARLKGKNQRKTKWPPYLSKFNGTATVSSSFSSPSSSGKSSPLNRPKYS</sequence>
<dbReference type="InterPro" id="IPR044926">
    <property type="entry name" value="RGS_subdomain_2"/>
</dbReference>
<comment type="similarity">
    <text evidence="1">Belongs to the sorting nexin family.</text>
</comment>
<dbReference type="Gene3D" id="3.30.1520.10">
    <property type="entry name" value="Phox-like domain"/>
    <property type="match status" value="1"/>
</dbReference>
<dbReference type="OrthoDB" id="5772781at2759"/>
<dbReference type="InterPro" id="IPR003114">
    <property type="entry name" value="Phox_assoc"/>
</dbReference>
<evidence type="ECO:0000256" key="2">
    <source>
        <dbReference type="SAM" id="MobiDB-lite"/>
    </source>
</evidence>
<dbReference type="InterPro" id="IPR016137">
    <property type="entry name" value="RGS"/>
</dbReference>